<reference evidence="1" key="1">
    <citation type="submission" date="2021-06" db="EMBL/GenBank/DDBJ databases">
        <authorList>
            <person name="Hodson N. C."/>
            <person name="Mongue J. A."/>
            <person name="Jaron S. K."/>
        </authorList>
    </citation>
    <scope>NUCLEOTIDE SEQUENCE</scope>
</reference>
<keyword evidence="2" id="KW-1185">Reference proteome</keyword>
<protein>
    <submittedName>
        <fullName evidence="1">Uncharacterized protein</fullName>
    </submittedName>
</protein>
<sequence>GHSAAATIGLVVGRNFVVDGNCPAAVEGFGTVGTQPRPEDVL</sequence>
<organism evidence="1 2">
    <name type="scientific">Allacma fusca</name>
    <dbReference type="NCBI Taxonomy" id="39272"/>
    <lineage>
        <taxon>Eukaryota</taxon>
        <taxon>Metazoa</taxon>
        <taxon>Ecdysozoa</taxon>
        <taxon>Arthropoda</taxon>
        <taxon>Hexapoda</taxon>
        <taxon>Collembola</taxon>
        <taxon>Symphypleona</taxon>
        <taxon>Sminthuridae</taxon>
        <taxon>Allacma</taxon>
    </lineage>
</organism>
<evidence type="ECO:0000313" key="2">
    <source>
        <dbReference type="Proteomes" id="UP000708208"/>
    </source>
</evidence>
<feature type="non-terminal residue" evidence="1">
    <location>
        <position position="1"/>
    </location>
</feature>
<proteinExistence type="predicted"/>
<gene>
    <name evidence="1" type="ORF">AFUS01_LOCUS17829</name>
</gene>
<name>A0A8J2JY59_9HEXA</name>
<dbReference type="EMBL" id="CAJVCH010173092">
    <property type="protein sequence ID" value="CAG7729090.1"/>
    <property type="molecule type" value="Genomic_DNA"/>
</dbReference>
<accession>A0A8J2JY59</accession>
<dbReference type="AlphaFoldDB" id="A0A8J2JY59"/>
<evidence type="ECO:0000313" key="1">
    <source>
        <dbReference type="EMBL" id="CAG7729090.1"/>
    </source>
</evidence>
<dbReference type="Proteomes" id="UP000708208">
    <property type="component" value="Unassembled WGS sequence"/>
</dbReference>
<comment type="caution">
    <text evidence="1">The sequence shown here is derived from an EMBL/GenBank/DDBJ whole genome shotgun (WGS) entry which is preliminary data.</text>
</comment>